<accession>A0A261VNJ1</accession>
<feature type="transmembrane region" description="Helical" evidence="6">
    <location>
        <begin position="134"/>
        <end position="151"/>
    </location>
</feature>
<evidence type="ECO:0000256" key="6">
    <source>
        <dbReference type="SAM" id="Phobius"/>
    </source>
</evidence>
<organism evidence="8 9">
    <name type="scientific">Bordetella genomosp. 12</name>
    <dbReference type="NCBI Taxonomy" id="463035"/>
    <lineage>
        <taxon>Bacteria</taxon>
        <taxon>Pseudomonadati</taxon>
        <taxon>Pseudomonadota</taxon>
        <taxon>Betaproteobacteria</taxon>
        <taxon>Burkholderiales</taxon>
        <taxon>Alcaligenaceae</taxon>
        <taxon>Bordetella</taxon>
    </lineage>
</organism>
<dbReference type="InterPro" id="IPR037185">
    <property type="entry name" value="EmrE-like"/>
</dbReference>
<evidence type="ECO:0000256" key="3">
    <source>
        <dbReference type="ARBA" id="ARBA00022692"/>
    </source>
</evidence>
<keyword evidence="5 6" id="KW-0472">Membrane</keyword>
<dbReference type="Proteomes" id="UP000216429">
    <property type="component" value="Unassembled WGS sequence"/>
</dbReference>
<feature type="transmembrane region" description="Helical" evidence="6">
    <location>
        <begin position="76"/>
        <end position="97"/>
    </location>
</feature>
<evidence type="ECO:0000259" key="7">
    <source>
        <dbReference type="Pfam" id="PF00892"/>
    </source>
</evidence>
<dbReference type="Pfam" id="PF00892">
    <property type="entry name" value="EamA"/>
    <property type="match status" value="2"/>
</dbReference>
<comment type="subcellular location">
    <subcellularLocation>
        <location evidence="1">Cell membrane</location>
        <topology evidence="1">Multi-pass membrane protein</topology>
    </subcellularLocation>
</comment>
<feature type="domain" description="EamA" evidence="7">
    <location>
        <begin position="162"/>
        <end position="296"/>
    </location>
</feature>
<feature type="transmembrane region" description="Helical" evidence="6">
    <location>
        <begin position="254"/>
        <end position="274"/>
    </location>
</feature>
<dbReference type="InterPro" id="IPR050638">
    <property type="entry name" value="AA-Vitamin_Transporters"/>
</dbReference>
<proteinExistence type="predicted"/>
<dbReference type="GO" id="GO:0005886">
    <property type="term" value="C:plasma membrane"/>
    <property type="evidence" value="ECO:0007669"/>
    <property type="project" value="UniProtKB-SubCell"/>
</dbReference>
<feature type="transmembrane region" description="Helical" evidence="6">
    <location>
        <begin position="218"/>
        <end position="242"/>
    </location>
</feature>
<evidence type="ECO:0000313" key="8">
    <source>
        <dbReference type="EMBL" id="OZI75140.1"/>
    </source>
</evidence>
<evidence type="ECO:0000256" key="4">
    <source>
        <dbReference type="ARBA" id="ARBA00022989"/>
    </source>
</evidence>
<dbReference type="AlphaFoldDB" id="A0A261VNJ1"/>
<feature type="transmembrane region" description="Helical" evidence="6">
    <location>
        <begin position="44"/>
        <end position="64"/>
    </location>
</feature>
<evidence type="ECO:0000256" key="2">
    <source>
        <dbReference type="ARBA" id="ARBA00022475"/>
    </source>
</evidence>
<feature type="transmembrane region" description="Helical" evidence="6">
    <location>
        <begin position="280"/>
        <end position="300"/>
    </location>
</feature>
<keyword evidence="2" id="KW-1003">Cell membrane</keyword>
<keyword evidence="9" id="KW-1185">Reference proteome</keyword>
<dbReference type="PANTHER" id="PTHR32322:SF18">
    <property type="entry name" value="S-ADENOSYLMETHIONINE_S-ADENOSYLHOMOCYSTEINE TRANSPORTER"/>
    <property type="match status" value="1"/>
</dbReference>
<dbReference type="SUPFAM" id="SSF103481">
    <property type="entry name" value="Multidrug resistance efflux transporter EmrE"/>
    <property type="match status" value="2"/>
</dbReference>
<evidence type="ECO:0000256" key="1">
    <source>
        <dbReference type="ARBA" id="ARBA00004651"/>
    </source>
</evidence>
<dbReference type="EMBL" id="NEVU01000002">
    <property type="protein sequence ID" value="OZI75140.1"/>
    <property type="molecule type" value="Genomic_DNA"/>
</dbReference>
<evidence type="ECO:0000313" key="9">
    <source>
        <dbReference type="Proteomes" id="UP000216429"/>
    </source>
</evidence>
<keyword evidence="4 6" id="KW-1133">Transmembrane helix</keyword>
<feature type="transmembrane region" description="Helical" evidence="6">
    <location>
        <begin position="193"/>
        <end position="212"/>
    </location>
</feature>
<feature type="transmembrane region" description="Helical" evidence="6">
    <location>
        <begin position="163"/>
        <end position="181"/>
    </location>
</feature>
<protein>
    <recommendedName>
        <fullName evidence="7">EamA domain-containing protein</fullName>
    </recommendedName>
</protein>
<dbReference type="InterPro" id="IPR000620">
    <property type="entry name" value="EamA_dom"/>
</dbReference>
<sequence>MSHRPCPRSLMTRRRAFALLLLIALCWGLNWPLGKMLLEHLPPLWVVLLRSALGTLALGGLCLARGRLVWPRRGDWPLILAVGGLHMTAFSALVSVGLTQVSAGRAVLLAYTTPLWVLPLAALTLHERPTWPQWLGASMALLGLLVLFQPADFDWADGRAWRGNGLLLLGAMCWSGSMVYIRAHRWVTPPFELTFWQALLATLLLLPVVLAIEGPPRFVVSAQDLALLVYGGVFAIAVAYWALTTVNRAMPSGLTSLGLLFVPVVGIFSSQLLLGERPDAGLLIAGLCILCGVLTSLWAAPRAQGVR</sequence>
<dbReference type="PANTHER" id="PTHR32322">
    <property type="entry name" value="INNER MEMBRANE TRANSPORTER"/>
    <property type="match status" value="1"/>
</dbReference>
<feature type="domain" description="EamA" evidence="7">
    <location>
        <begin position="17"/>
        <end position="148"/>
    </location>
</feature>
<reference evidence="9" key="1">
    <citation type="submission" date="2017-05" db="EMBL/GenBank/DDBJ databases">
        <title>Complete and WGS of Bordetella genogroups.</title>
        <authorList>
            <person name="Spilker T."/>
            <person name="Lipuma J."/>
        </authorList>
    </citation>
    <scope>NUCLEOTIDE SEQUENCE [LARGE SCALE GENOMIC DNA]</scope>
    <source>
        <strain evidence="9">AU6712</strain>
    </source>
</reference>
<dbReference type="OrthoDB" id="5298131at2"/>
<keyword evidence="3 6" id="KW-0812">Transmembrane</keyword>
<name>A0A261VNJ1_9BORD</name>
<evidence type="ECO:0000256" key="5">
    <source>
        <dbReference type="ARBA" id="ARBA00023136"/>
    </source>
</evidence>
<gene>
    <name evidence="8" type="ORF">CAL22_12100</name>
</gene>
<comment type="caution">
    <text evidence="8">The sequence shown here is derived from an EMBL/GenBank/DDBJ whole genome shotgun (WGS) entry which is preliminary data.</text>
</comment>